<feature type="domain" description="Sporulation stage II protein D amidase enhancer LytB N-terminal" evidence="1">
    <location>
        <begin position="2"/>
        <end position="67"/>
    </location>
</feature>
<dbReference type="InterPro" id="IPR013693">
    <property type="entry name" value="SpoIID/LytB_N"/>
</dbReference>
<dbReference type="NCBIfam" id="TIGR02669">
    <property type="entry name" value="SpoIID_LytB"/>
    <property type="match status" value="1"/>
</dbReference>
<evidence type="ECO:0000259" key="1">
    <source>
        <dbReference type="Pfam" id="PF08486"/>
    </source>
</evidence>
<dbReference type="EMBL" id="VSSQ01041931">
    <property type="protein sequence ID" value="MPM95435.1"/>
    <property type="molecule type" value="Genomic_DNA"/>
</dbReference>
<proteinExistence type="predicted"/>
<dbReference type="AlphaFoldDB" id="A0A645E1M4"/>
<protein>
    <recommendedName>
        <fullName evidence="1">Sporulation stage II protein D amidase enhancer LytB N-terminal domain-containing protein</fullName>
    </recommendedName>
</protein>
<organism evidence="2">
    <name type="scientific">bioreactor metagenome</name>
    <dbReference type="NCBI Taxonomy" id="1076179"/>
    <lineage>
        <taxon>unclassified sequences</taxon>
        <taxon>metagenomes</taxon>
        <taxon>ecological metagenomes</taxon>
    </lineage>
</organism>
<dbReference type="InterPro" id="IPR013486">
    <property type="entry name" value="SpoIID/LytB"/>
</dbReference>
<comment type="caution">
    <text evidence="2">The sequence shown here is derived from an EMBL/GenBank/DDBJ whole genome shotgun (WGS) entry which is preliminary data.</text>
</comment>
<gene>
    <name evidence="2" type="ORF">SDC9_142589</name>
</gene>
<name>A0A645E1M4_9ZZZZ</name>
<sequence length="239" mass="26768">MAARTYAAKKMSQRSASDSSYDVDTTVQTQAWLSENEMKTKWGWLSYWRYFKKIDDSVKSTEGQVLVSDGQYIDSFFHSSSGRKPTERAEEVWSSSRSYLQNIDSGETNQARFLKTYKFTPSTLYQKLGLTGSPQPFENKDFEIISKTTAGRAKEVRVLGTVYKAPQLRTLLGLASTDIEFTIQPEEIQIKTYGNGHAVGMSQYGANDLAKAGGNYKEILSHFYPGTQILSLSKGKGNP</sequence>
<reference evidence="2" key="1">
    <citation type="submission" date="2019-08" db="EMBL/GenBank/DDBJ databases">
        <authorList>
            <person name="Kucharzyk K."/>
            <person name="Murdoch R.W."/>
            <person name="Higgins S."/>
            <person name="Loffler F."/>
        </authorList>
    </citation>
    <scope>NUCLEOTIDE SEQUENCE</scope>
</reference>
<dbReference type="Pfam" id="PF08486">
    <property type="entry name" value="SpoIID"/>
    <property type="match status" value="1"/>
</dbReference>
<accession>A0A645E1M4</accession>
<evidence type="ECO:0000313" key="2">
    <source>
        <dbReference type="EMBL" id="MPM95435.1"/>
    </source>
</evidence>
<dbReference type="GO" id="GO:0030435">
    <property type="term" value="P:sporulation resulting in formation of a cellular spore"/>
    <property type="evidence" value="ECO:0007669"/>
    <property type="project" value="InterPro"/>
</dbReference>